<evidence type="ECO:0000259" key="12">
    <source>
        <dbReference type="Pfam" id="PF07687"/>
    </source>
</evidence>
<dbReference type="NCBIfam" id="NF009920">
    <property type="entry name" value="PRK13381.1"/>
    <property type="match status" value="1"/>
</dbReference>
<evidence type="ECO:0000256" key="3">
    <source>
        <dbReference type="ARBA" id="ARBA00022438"/>
    </source>
</evidence>
<evidence type="ECO:0000256" key="10">
    <source>
        <dbReference type="PIRSR" id="PIRSR037215-1"/>
    </source>
</evidence>
<dbReference type="PIRSF" id="PIRSF037215">
    <property type="entry name" value="Peptidase_M20B"/>
    <property type="match status" value="1"/>
</dbReference>
<dbReference type="InterPro" id="IPR036264">
    <property type="entry name" value="Bact_exopeptidase_dim_dom"/>
</dbReference>
<dbReference type="GO" id="GO:0008270">
    <property type="term" value="F:zinc ion binding"/>
    <property type="evidence" value="ECO:0007669"/>
    <property type="project" value="InterPro"/>
</dbReference>
<feature type="binding site" evidence="11">
    <location>
        <position position="174"/>
    </location>
    <ligand>
        <name>Zn(2+)</name>
        <dbReference type="ChEBI" id="CHEBI:29105"/>
        <label>2</label>
    </ligand>
</feature>
<dbReference type="PROSITE" id="PS00759">
    <property type="entry name" value="ARGE_DAPE_CPG2_2"/>
    <property type="match status" value="1"/>
</dbReference>
<dbReference type="PANTHER" id="PTHR42994:SF1">
    <property type="entry name" value="PEPTIDASE T"/>
    <property type="match status" value="1"/>
</dbReference>
<evidence type="ECO:0000313" key="14">
    <source>
        <dbReference type="Proteomes" id="UP000276301"/>
    </source>
</evidence>
<reference evidence="13 14" key="1">
    <citation type="submission" date="2018-10" db="EMBL/GenBank/DDBJ databases">
        <title>Anaerotruncus faecis sp. nov., isolated from human feces.</title>
        <authorList>
            <person name="Wang Y.-J."/>
        </authorList>
    </citation>
    <scope>NUCLEOTIDE SEQUENCE [LARGE SCALE GENOMIC DNA]</scope>
    <source>
        <strain evidence="13 14">22A2-44</strain>
    </source>
</reference>
<feature type="binding site" evidence="11">
    <location>
        <position position="139"/>
    </location>
    <ligand>
        <name>Zn(2+)</name>
        <dbReference type="ChEBI" id="CHEBI:29105"/>
        <label>1</label>
    </ligand>
</feature>
<keyword evidence="6 13" id="KW-0378">Hydrolase</keyword>
<dbReference type="Proteomes" id="UP000276301">
    <property type="component" value="Unassembled WGS sequence"/>
</dbReference>
<dbReference type="EMBL" id="RCHT01000001">
    <property type="protein sequence ID" value="RLL14709.1"/>
    <property type="molecule type" value="Genomic_DNA"/>
</dbReference>
<dbReference type="GO" id="GO:0008237">
    <property type="term" value="F:metallopeptidase activity"/>
    <property type="evidence" value="ECO:0007669"/>
    <property type="project" value="UniProtKB-KW"/>
</dbReference>
<dbReference type="PANTHER" id="PTHR42994">
    <property type="entry name" value="PEPTIDASE T"/>
    <property type="match status" value="1"/>
</dbReference>
<proteinExistence type="inferred from homology"/>
<comment type="cofactor">
    <cofactor evidence="11">
        <name>Zn(2+)</name>
        <dbReference type="ChEBI" id="CHEBI:29105"/>
    </cofactor>
    <text evidence="11">Binds 2 Zn(2+) ions per subunit.</text>
</comment>
<dbReference type="SUPFAM" id="SSF53187">
    <property type="entry name" value="Zn-dependent exopeptidases"/>
    <property type="match status" value="1"/>
</dbReference>
<keyword evidence="8" id="KW-0482">Metalloprotease</keyword>
<dbReference type="InterPro" id="IPR010161">
    <property type="entry name" value="Peptidase_M20B"/>
</dbReference>
<keyword evidence="5 11" id="KW-0479">Metal-binding</keyword>
<dbReference type="RefSeq" id="WP_121585809.1">
    <property type="nucleotide sequence ID" value="NZ_RCHT01000001.1"/>
</dbReference>
<evidence type="ECO:0000256" key="8">
    <source>
        <dbReference type="ARBA" id="ARBA00023049"/>
    </source>
</evidence>
<evidence type="ECO:0000256" key="6">
    <source>
        <dbReference type="ARBA" id="ARBA00022801"/>
    </source>
</evidence>
<feature type="binding site" evidence="11">
    <location>
        <position position="76"/>
    </location>
    <ligand>
        <name>Zn(2+)</name>
        <dbReference type="ChEBI" id="CHEBI:29105"/>
        <label>1</label>
    </ligand>
</feature>
<dbReference type="Pfam" id="PF01546">
    <property type="entry name" value="Peptidase_M20"/>
    <property type="match status" value="1"/>
</dbReference>
<keyword evidence="4" id="KW-0645">Protease</keyword>
<dbReference type="GO" id="GO:0045148">
    <property type="term" value="F:tripeptide aminopeptidase activity"/>
    <property type="evidence" value="ECO:0007669"/>
    <property type="project" value="UniProtKB-UniRule"/>
</dbReference>
<dbReference type="CDD" id="cd03892">
    <property type="entry name" value="M20_peptT"/>
    <property type="match status" value="1"/>
</dbReference>
<dbReference type="GO" id="GO:0006518">
    <property type="term" value="P:peptide metabolic process"/>
    <property type="evidence" value="ECO:0007669"/>
    <property type="project" value="InterPro"/>
</dbReference>
<feature type="domain" description="Peptidase M20 dimerisation" evidence="12">
    <location>
        <begin position="206"/>
        <end position="296"/>
    </location>
</feature>
<comment type="caution">
    <text evidence="13">The sequence shown here is derived from an EMBL/GenBank/DDBJ whole genome shotgun (WGS) entry which is preliminary data.</text>
</comment>
<evidence type="ECO:0000313" key="13">
    <source>
        <dbReference type="EMBL" id="RLL14709.1"/>
    </source>
</evidence>
<evidence type="ECO:0000256" key="1">
    <source>
        <dbReference type="ARBA" id="ARBA00000870"/>
    </source>
</evidence>
<dbReference type="Gene3D" id="3.40.630.10">
    <property type="entry name" value="Zn peptidases"/>
    <property type="match status" value="1"/>
</dbReference>
<comment type="catalytic activity">
    <reaction evidence="1">
        <text>Release of the N-terminal residue from a tripeptide.</text>
        <dbReference type="EC" id="3.4.11.4"/>
    </reaction>
</comment>
<name>A0A498CUQ2_9FIRM</name>
<dbReference type="Pfam" id="PF07687">
    <property type="entry name" value="M20_dimer"/>
    <property type="match status" value="1"/>
</dbReference>
<keyword evidence="7 11" id="KW-0862">Zinc</keyword>
<feature type="active site" description="Proton acceptor" evidence="10">
    <location>
        <position position="173"/>
    </location>
</feature>
<evidence type="ECO:0000256" key="9">
    <source>
        <dbReference type="NCBIfam" id="TIGR01882"/>
    </source>
</evidence>
<evidence type="ECO:0000256" key="7">
    <source>
        <dbReference type="ARBA" id="ARBA00022833"/>
    </source>
</evidence>
<dbReference type="Gene3D" id="3.30.70.360">
    <property type="match status" value="1"/>
</dbReference>
<comment type="similarity">
    <text evidence="2">Belongs to the peptidase M20B family.</text>
</comment>
<accession>A0A498CUQ2</accession>
<dbReference type="PROSITE" id="PS00758">
    <property type="entry name" value="ARGE_DAPE_CPG2_1"/>
    <property type="match status" value="1"/>
</dbReference>
<dbReference type="GO" id="GO:0006508">
    <property type="term" value="P:proteolysis"/>
    <property type="evidence" value="ECO:0007669"/>
    <property type="project" value="UniProtKB-UniRule"/>
</dbReference>
<gene>
    <name evidence="13" type="primary">pepT</name>
    <name evidence="13" type="ORF">D4A47_01635</name>
</gene>
<dbReference type="NCBIfam" id="TIGR01882">
    <property type="entry name" value="peptidase-T"/>
    <property type="match status" value="1"/>
</dbReference>
<protein>
    <recommendedName>
        <fullName evidence="9">Peptidase T</fullName>
        <ecNumber evidence="9">3.4.11.4</ecNumber>
    </recommendedName>
</protein>
<evidence type="ECO:0000256" key="11">
    <source>
        <dbReference type="PIRSR" id="PIRSR037215-2"/>
    </source>
</evidence>
<feature type="binding site" evidence="11">
    <location>
        <position position="196"/>
    </location>
    <ligand>
        <name>Zn(2+)</name>
        <dbReference type="ChEBI" id="CHEBI:29105"/>
        <label>1</label>
    </ligand>
</feature>
<evidence type="ECO:0000256" key="5">
    <source>
        <dbReference type="ARBA" id="ARBA00022723"/>
    </source>
</evidence>
<keyword evidence="3 13" id="KW-0031">Aminopeptidase</keyword>
<organism evidence="13 14">
    <name type="scientific">Anaerotruncus massiliensis</name>
    <name type="common">ex Liu et al. 2021</name>
    <dbReference type="NCBI Taxonomy" id="2321404"/>
    <lineage>
        <taxon>Bacteria</taxon>
        <taxon>Bacillati</taxon>
        <taxon>Bacillota</taxon>
        <taxon>Clostridia</taxon>
        <taxon>Eubacteriales</taxon>
        <taxon>Oscillospiraceae</taxon>
        <taxon>Anaerotruncus</taxon>
    </lineage>
</organism>
<evidence type="ECO:0000256" key="2">
    <source>
        <dbReference type="ARBA" id="ARBA00009692"/>
    </source>
</evidence>
<dbReference type="InterPro" id="IPR001261">
    <property type="entry name" value="ArgE/DapE_CS"/>
</dbReference>
<dbReference type="GO" id="GO:0005829">
    <property type="term" value="C:cytosol"/>
    <property type="evidence" value="ECO:0007669"/>
    <property type="project" value="TreeGrafter"/>
</dbReference>
<keyword evidence="14" id="KW-1185">Reference proteome</keyword>
<sequence length="408" mass="44468">MQVKDRFLKYVSYDTQSDDDNLAAPSTEKQLVLANELVREMREMGISDAAVDGNGIVTGTVPGNAPDAPVLGLIAHYDTSPALTGTDVKPRVIEGYDGSDIPLNAERGIVMKVSEFGMLRDAVGEDLIVTDGNTLLGADDKAGVAEIMTAAEQLLADPGRPHGTIRLGFTPDEEVGRGADHFDVAAFGADYAYTVDGGPVGELEFENFNAATAKVTVTGQGIHPGDAKDRMINASRVAVEFQSMLPERQTPENTEGYEGFIHLMRFDGGVEEARLAYILRDHDAEKLEEKKRVMRAAGEFINGKYGKKLVSVELVDEYRNMKEQILSHFHLIDNARRAMEEVGIEPNVIPIRGGTDGARLSYMGLPCPNLGTGGQCFHGRYEHITVQSLERNVELLMKIAEIYAKRPG</sequence>
<dbReference type="InterPro" id="IPR011650">
    <property type="entry name" value="Peptidase_M20_dimer"/>
</dbReference>
<dbReference type="NCBIfam" id="NF003976">
    <property type="entry name" value="PRK05469.1"/>
    <property type="match status" value="1"/>
</dbReference>
<evidence type="ECO:0000256" key="4">
    <source>
        <dbReference type="ARBA" id="ARBA00022670"/>
    </source>
</evidence>
<dbReference type="EC" id="3.4.11.4" evidence="9"/>
<feature type="binding site" evidence="11">
    <location>
        <position position="139"/>
    </location>
    <ligand>
        <name>Zn(2+)</name>
        <dbReference type="ChEBI" id="CHEBI:29105"/>
        <label>2</label>
    </ligand>
</feature>
<dbReference type="InterPro" id="IPR002933">
    <property type="entry name" value="Peptidase_M20"/>
</dbReference>
<dbReference type="AlphaFoldDB" id="A0A498CUQ2"/>
<feature type="active site" evidence="10">
    <location>
        <position position="78"/>
    </location>
</feature>
<feature type="binding site" evidence="11">
    <location>
        <position position="378"/>
    </location>
    <ligand>
        <name>Zn(2+)</name>
        <dbReference type="ChEBI" id="CHEBI:29105"/>
        <label>2</label>
    </ligand>
</feature>
<dbReference type="SUPFAM" id="SSF55031">
    <property type="entry name" value="Bacterial exopeptidase dimerisation domain"/>
    <property type="match status" value="1"/>
</dbReference>